<dbReference type="PANTHER" id="PTHR30632:SF0">
    <property type="entry name" value="SULFATE-BINDING PROTEIN"/>
    <property type="match status" value="1"/>
</dbReference>
<evidence type="ECO:0000256" key="4">
    <source>
        <dbReference type="ARBA" id="ARBA00022729"/>
    </source>
</evidence>
<comment type="caution">
    <text evidence="7">The sequence shown here is derived from an EMBL/GenBank/DDBJ whole genome shotgun (WGS) entry which is preliminary data.</text>
</comment>
<dbReference type="RefSeq" id="WP_094205577.1">
    <property type="nucleotide sequence ID" value="NZ_JAWGQT010000003.1"/>
</dbReference>
<feature type="binding site" evidence="5">
    <location>
        <position position="184"/>
    </location>
    <ligand>
        <name>molybdate</name>
        <dbReference type="ChEBI" id="CHEBI:36264"/>
    </ligand>
</feature>
<sequence length="268" mass="30238">MKKKYLLLMLVGCLILASCAKNEKQNSGQKELKKTEEKTNIENISLFAAASLEESLAKIIPEFEKENNVKVDVNLASSGKLQKQIEQKAPCDVFVSAGQKQVKALEEKDLVKESKSLLKNKLVIVKNKETDIKISKIEDLENIKGKIAVAELETVPVGQYTKQSLTHYNLLDKLQEKFVYGKNVKDTLRFVDSKEVEVGFVYSSDAVTDDMVEVAFNVDGSSHKPIVYPITKTTYSKNTEMQNKLYEFLQNELSTKYFKEAGFESSDE</sequence>
<dbReference type="PROSITE" id="PS51257">
    <property type="entry name" value="PROKAR_LIPOPROTEIN"/>
    <property type="match status" value="1"/>
</dbReference>
<feature type="binding site" evidence="5">
    <location>
        <position position="78"/>
    </location>
    <ligand>
        <name>molybdate</name>
        <dbReference type="ChEBI" id="CHEBI:36264"/>
    </ligand>
</feature>
<dbReference type="Proteomes" id="UP000215413">
    <property type="component" value="Unassembled WGS sequence"/>
</dbReference>
<feature type="chain" id="PRO_5038514978" evidence="6">
    <location>
        <begin position="21"/>
        <end position="268"/>
    </location>
</feature>
<protein>
    <submittedName>
        <fullName evidence="7">Molybdate ABC transporter substrate-binding protein</fullName>
    </submittedName>
</protein>
<dbReference type="InterPro" id="IPR005950">
    <property type="entry name" value="ModA"/>
</dbReference>
<accession>A0A233V4X9</accession>
<dbReference type="FunFam" id="3.40.190.10:FF:000035">
    <property type="entry name" value="Molybdate ABC transporter substrate-binding protein"/>
    <property type="match status" value="1"/>
</dbReference>
<dbReference type="NCBIfam" id="TIGR01256">
    <property type="entry name" value="modA"/>
    <property type="match status" value="1"/>
</dbReference>
<comment type="similarity">
    <text evidence="1">Belongs to the bacterial solute-binding protein ModA family.</text>
</comment>
<dbReference type="AlphaFoldDB" id="A0A233V4X9"/>
<dbReference type="SUPFAM" id="SSF53850">
    <property type="entry name" value="Periplasmic binding protein-like II"/>
    <property type="match status" value="1"/>
</dbReference>
<dbReference type="GO" id="GO:0030973">
    <property type="term" value="F:molybdate ion binding"/>
    <property type="evidence" value="ECO:0007669"/>
    <property type="project" value="UniProtKB-ARBA"/>
</dbReference>
<evidence type="ECO:0000313" key="8">
    <source>
        <dbReference type="Proteomes" id="UP000215413"/>
    </source>
</evidence>
<feature type="binding site" evidence="5">
    <location>
        <position position="51"/>
    </location>
    <ligand>
        <name>molybdate</name>
        <dbReference type="ChEBI" id="CHEBI:36264"/>
    </ligand>
</feature>
<dbReference type="GO" id="GO:0015689">
    <property type="term" value="P:molybdate ion transport"/>
    <property type="evidence" value="ECO:0007669"/>
    <property type="project" value="InterPro"/>
</dbReference>
<dbReference type="Pfam" id="PF13531">
    <property type="entry name" value="SBP_bac_11"/>
    <property type="match status" value="1"/>
</dbReference>
<feature type="signal peptide" evidence="6">
    <location>
        <begin position="1"/>
        <end position="20"/>
    </location>
</feature>
<keyword evidence="4 6" id="KW-0732">Signal</keyword>
<name>A0A233V4X9_FINMA</name>
<evidence type="ECO:0000256" key="5">
    <source>
        <dbReference type="PIRSR" id="PIRSR004846-1"/>
    </source>
</evidence>
<feature type="binding site" evidence="5">
    <location>
        <position position="202"/>
    </location>
    <ligand>
        <name>molybdate</name>
        <dbReference type="ChEBI" id="CHEBI:36264"/>
    </ligand>
</feature>
<dbReference type="PIRSF" id="PIRSF004846">
    <property type="entry name" value="ModA"/>
    <property type="match status" value="1"/>
</dbReference>
<dbReference type="EMBL" id="NDYC01000019">
    <property type="protein sequence ID" value="OXZ27448.1"/>
    <property type="molecule type" value="Genomic_DNA"/>
</dbReference>
<dbReference type="GO" id="GO:1901359">
    <property type="term" value="F:tungstate binding"/>
    <property type="evidence" value="ECO:0007669"/>
    <property type="project" value="UniProtKB-ARBA"/>
</dbReference>
<evidence type="ECO:0000256" key="2">
    <source>
        <dbReference type="ARBA" id="ARBA00022505"/>
    </source>
</evidence>
<keyword evidence="2 5" id="KW-0500">Molybdenum</keyword>
<keyword evidence="3 5" id="KW-0479">Metal-binding</keyword>
<reference evidence="8" key="1">
    <citation type="submission" date="2017-04" db="EMBL/GenBank/DDBJ databases">
        <title>Finegoldia magna isolated from orthopedic joint implant-associated infections.</title>
        <authorList>
            <person name="Bjorklund S."/>
            <person name="Bruggemann H."/>
            <person name="Jensen A."/>
            <person name="Hellmark B."/>
            <person name="Soderquist B."/>
        </authorList>
    </citation>
    <scope>NUCLEOTIDE SEQUENCE [LARGE SCALE GENOMIC DNA]</scope>
    <source>
        <strain evidence="8">CCUG 54800</strain>
    </source>
</reference>
<evidence type="ECO:0000256" key="3">
    <source>
        <dbReference type="ARBA" id="ARBA00022723"/>
    </source>
</evidence>
<dbReference type="Gene3D" id="3.40.190.10">
    <property type="entry name" value="Periplasmic binding protein-like II"/>
    <property type="match status" value="2"/>
</dbReference>
<evidence type="ECO:0000313" key="7">
    <source>
        <dbReference type="EMBL" id="OXZ27448.1"/>
    </source>
</evidence>
<evidence type="ECO:0000256" key="6">
    <source>
        <dbReference type="SAM" id="SignalP"/>
    </source>
</evidence>
<gene>
    <name evidence="7" type="ORF">B9N49_03740</name>
</gene>
<proteinExistence type="inferred from homology"/>
<dbReference type="InterPro" id="IPR050682">
    <property type="entry name" value="ModA/WtpA"/>
</dbReference>
<dbReference type="PANTHER" id="PTHR30632">
    <property type="entry name" value="MOLYBDATE-BINDING PERIPLASMIC PROTEIN"/>
    <property type="match status" value="1"/>
</dbReference>
<organism evidence="7 8">
    <name type="scientific">Finegoldia magna</name>
    <name type="common">Peptostreptococcus magnus</name>
    <dbReference type="NCBI Taxonomy" id="1260"/>
    <lineage>
        <taxon>Bacteria</taxon>
        <taxon>Bacillati</taxon>
        <taxon>Bacillota</taxon>
        <taxon>Tissierellia</taxon>
        <taxon>Tissierellales</taxon>
        <taxon>Peptoniphilaceae</taxon>
        <taxon>Finegoldia</taxon>
    </lineage>
</organism>
<dbReference type="GO" id="GO:0046872">
    <property type="term" value="F:metal ion binding"/>
    <property type="evidence" value="ECO:0007669"/>
    <property type="project" value="UniProtKB-KW"/>
</dbReference>
<evidence type="ECO:0000256" key="1">
    <source>
        <dbReference type="ARBA" id="ARBA00009175"/>
    </source>
</evidence>